<dbReference type="Pfam" id="PF06114">
    <property type="entry name" value="Peptidase_M78"/>
    <property type="match status" value="1"/>
</dbReference>
<organism evidence="2 3">
    <name type="scientific">Cereibacter changlensis JA139</name>
    <dbReference type="NCBI Taxonomy" id="1188249"/>
    <lineage>
        <taxon>Bacteria</taxon>
        <taxon>Pseudomonadati</taxon>
        <taxon>Pseudomonadota</taxon>
        <taxon>Alphaproteobacteria</taxon>
        <taxon>Rhodobacterales</taxon>
        <taxon>Paracoccaceae</taxon>
        <taxon>Cereibacter</taxon>
    </lineage>
</organism>
<dbReference type="Proteomes" id="UP000241010">
    <property type="component" value="Unassembled WGS sequence"/>
</dbReference>
<reference evidence="2 3" key="1">
    <citation type="submission" date="2018-03" db="EMBL/GenBank/DDBJ databases">
        <title>Cereibacter changlensis.</title>
        <authorList>
            <person name="Meyer T.E."/>
            <person name="Miller S."/>
            <person name="Lodha T."/>
            <person name="Gandham S."/>
            <person name="Chintalapati S."/>
            <person name="Chintalapati V.R."/>
        </authorList>
    </citation>
    <scope>NUCLEOTIDE SEQUENCE [LARGE SCALE GENOMIC DNA]</scope>
    <source>
        <strain evidence="2 3">JA139</strain>
    </source>
</reference>
<dbReference type="InterPro" id="IPR010359">
    <property type="entry name" value="IrrE_HExxH"/>
</dbReference>
<protein>
    <submittedName>
        <fullName evidence="2">Zinc peptidase</fullName>
    </submittedName>
</protein>
<dbReference type="AlphaFoldDB" id="A0A2T4JTL6"/>
<dbReference type="Gene3D" id="1.10.10.2910">
    <property type="match status" value="1"/>
</dbReference>
<dbReference type="EMBL" id="PZKG01000058">
    <property type="protein sequence ID" value="PTE21249.1"/>
    <property type="molecule type" value="Genomic_DNA"/>
</dbReference>
<sequence length="166" mass="18407">MKVVADAPLCPRELAEHLEVKIIRLTQLPPFNERELLLSRKAGCGFSAAACFEGLKAFIFLNDANDPKRQNSDIAHEIAHILLRHTPVNPFVPGGKREFSPEDELEAETLGPTLLVSEAAALRAYRLINASQHSLLSLSNEWMVTEDVIRWRMNAVGANKRARAAA</sequence>
<evidence type="ECO:0000313" key="3">
    <source>
        <dbReference type="Proteomes" id="UP000241010"/>
    </source>
</evidence>
<evidence type="ECO:0000313" key="2">
    <source>
        <dbReference type="EMBL" id="PTE21249.1"/>
    </source>
</evidence>
<accession>A0A2T4JTL6</accession>
<gene>
    <name evidence="2" type="ORF">C5F48_13195</name>
</gene>
<comment type="caution">
    <text evidence="2">The sequence shown here is derived from an EMBL/GenBank/DDBJ whole genome shotgun (WGS) entry which is preliminary data.</text>
</comment>
<feature type="domain" description="IrrE N-terminal-like" evidence="1">
    <location>
        <begin position="52"/>
        <end position="153"/>
    </location>
</feature>
<name>A0A2T4JTL6_9RHOB</name>
<evidence type="ECO:0000259" key="1">
    <source>
        <dbReference type="Pfam" id="PF06114"/>
    </source>
</evidence>
<keyword evidence="3" id="KW-1185">Reference proteome</keyword>
<proteinExistence type="predicted"/>